<proteinExistence type="predicted"/>
<evidence type="ECO:0000313" key="2">
    <source>
        <dbReference type="Proteomes" id="UP000709959"/>
    </source>
</evidence>
<dbReference type="Pfam" id="PF07311">
    <property type="entry name" value="Dodecin"/>
    <property type="match status" value="1"/>
</dbReference>
<gene>
    <name evidence="1" type="ORF">IPN91_14975</name>
</gene>
<dbReference type="Proteomes" id="UP000709959">
    <property type="component" value="Unassembled WGS sequence"/>
</dbReference>
<dbReference type="AlphaFoldDB" id="A0A936F4G8"/>
<dbReference type="SUPFAM" id="SSF89807">
    <property type="entry name" value="Dodecin-like"/>
    <property type="match status" value="1"/>
</dbReference>
<dbReference type="InterPro" id="IPR009923">
    <property type="entry name" value="Dodecin"/>
</dbReference>
<dbReference type="Gene3D" id="3.30.1660.10">
    <property type="entry name" value="Flavin-binding protein dodecin"/>
    <property type="match status" value="1"/>
</dbReference>
<dbReference type="InterPro" id="IPR025543">
    <property type="entry name" value="Dodecin-like"/>
</dbReference>
<protein>
    <submittedName>
        <fullName evidence="1">Dodecin domain-containing protein</fullName>
    </submittedName>
</protein>
<reference evidence="1 2" key="1">
    <citation type="submission" date="2020-10" db="EMBL/GenBank/DDBJ databases">
        <title>Connecting structure to function with the recovery of over 1000 high-quality activated sludge metagenome-assembled genomes encoding full-length rRNA genes using long-read sequencing.</title>
        <authorList>
            <person name="Singleton C.M."/>
            <person name="Petriglieri F."/>
            <person name="Kristensen J.M."/>
            <person name="Kirkegaard R.H."/>
            <person name="Michaelsen T.Y."/>
            <person name="Andersen M.H."/>
            <person name="Karst S.M."/>
            <person name="Dueholm M.S."/>
            <person name="Nielsen P.H."/>
            <person name="Albertsen M."/>
        </authorList>
    </citation>
    <scope>NUCLEOTIDE SEQUENCE [LARGE SCALE GENOMIC DNA]</scope>
    <source>
        <strain evidence="1">OdNE_18-Q3-R46-58_MAXAC.008</strain>
    </source>
</reference>
<dbReference type="InterPro" id="IPR036694">
    <property type="entry name" value="Dodecin-like_sf"/>
</dbReference>
<name>A0A936F4G8_9BACT</name>
<evidence type="ECO:0000313" key="1">
    <source>
        <dbReference type="EMBL" id="MBK8573883.1"/>
    </source>
</evidence>
<dbReference type="EMBL" id="JADKCH010000033">
    <property type="protein sequence ID" value="MBK8573883.1"/>
    <property type="molecule type" value="Genomic_DNA"/>
</dbReference>
<organism evidence="1 2">
    <name type="scientific">Candidatus Geothrix odensensis</name>
    <dbReference type="NCBI Taxonomy" id="2954440"/>
    <lineage>
        <taxon>Bacteria</taxon>
        <taxon>Pseudomonadati</taxon>
        <taxon>Acidobacteriota</taxon>
        <taxon>Holophagae</taxon>
        <taxon>Holophagales</taxon>
        <taxon>Holophagaceae</taxon>
        <taxon>Geothrix</taxon>
    </lineage>
</organism>
<sequence>MQEHSYKYFELVGTSKTSVEDAVQNVLTKAASTMPNMRWFQVIETRGAIKDNKVSEWQVTVKVGCRIGE</sequence>
<dbReference type="PANTHER" id="PTHR39324:SF1">
    <property type="entry name" value="CALCIUM DODECIN"/>
    <property type="match status" value="1"/>
</dbReference>
<dbReference type="NCBIfam" id="NF043052">
    <property type="entry name" value="DodecBact"/>
    <property type="match status" value="1"/>
</dbReference>
<dbReference type="PANTHER" id="PTHR39324">
    <property type="entry name" value="CALCIUM DODECIN"/>
    <property type="match status" value="1"/>
</dbReference>
<comment type="caution">
    <text evidence="1">The sequence shown here is derived from an EMBL/GenBank/DDBJ whole genome shotgun (WGS) entry which is preliminary data.</text>
</comment>
<dbReference type="InterPro" id="IPR050049">
    <property type="entry name" value="Dodecin_bact"/>
</dbReference>
<accession>A0A936F4G8</accession>